<evidence type="ECO:0000256" key="1">
    <source>
        <dbReference type="ARBA" id="ARBA00000085"/>
    </source>
</evidence>
<dbReference type="Proteomes" id="UP000295096">
    <property type="component" value="Unassembled WGS sequence"/>
</dbReference>
<dbReference type="Pfam" id="PF00512">
    <property type="entry name" value="HisKA"/>
    <property type="match status" value="1"/>
</dbReference>
<dbReference type="CDD" id="cd00082">
    <property type="entry name" value="HisKA"/>
    <property type="match status" value="1"/>
</dbReference>
<dbReference type="GO" id="GO:0005886">
    <property type="term" value="C:plasma membrane"/>
    <property type="evidence" value="ECO:0007669"/>
    <property type="project" value="UniProtKB-SubCell"/>
</dbReference>
<dbReference type="PROSITE" id="PS50885">
    <property type="entry name" value="HAMP"/>
    <property type="match status" value="1"/>
</dbReference>
<evidence type="ECO:0000313" key="15">
    <source>
        <dbReference type="Proteomes" id="UP000295096"/>
    </source>
</evidence>
<evidence type="ECO:0000256" key="9">
    <source>
        <dbReference type="ARBA" id="ARBA00022989"/>
    </source>
</evidence>
<dbReference type="SMART" id="SM00304">
    <property type="entry name" value="HAMP"/>
    <property type="match status" value="1"/>
</dbReference>
<dbReference type="SMART" id="SM00387">
    <property type="entry name" value="HATPase_c"/>
    <property type="match status" value="1"/>
</dbReference>
<keyword evidence="6" id="KW-0808">Transferase</keyword>
<keyword evidence="9 11" id="KW-1133">Transmembrane helix</keyword>
<evidence type="ECO:0000256" key="2">
    <source>
        <dbReference type="ARBA" id="ARBA00004651"/>
    </source>
</evidence>
<reference evidence="14 15" key="1">
    <citation type="journal article" date="2016" name="J. Microbiol.">
        <title>Dankookia rubra gen. nov., sp. nov., an alphaproteobacterium isolated from sediment of a shallow stream.</title>
        <authorList>
            <person name="Kim W.H."/>
            <person name="Kim D.H."/>
            <person name="Kang K."/>
            <person name="Ahn T.Y."/>
        </authorList>
    </citation>
    <scope>NUCLEOTIDE SEQUENCE [LARGE SCALE GENOMIC DNA]</scope>
    <source>
        <strain evidence="14 15">JCM30602</strain>
    </source>
</reference>
<dbReference type="SUPFAM" id="SSF158472">
    <property type="entry name" value="HAMP domain-like"/>
    <property type="match status" value="1"/>
</dbReference>
<comment type="subcellular location">
    <subcellularLocation>
        <location evidence="2">Cell membrane</location>
        <topology evidence="2">Multi-pass membrane protein</topology>
    </subcellularLocation>
</comment>
<dbReference type="Pfam" id="PF00672">
    <property type="entry name" value="HAMP"/>
    <property type="match status" value="1"/>
</dbReference>
<sequence>MLKRGRLTPLTLAAMPESTLRRKKSFPVRWMRAAAAALVPSGLARRFARALIGLVVIALLVSGAVNMWLSYKEATASAVGVQQEKALAAAERVAQFVAEIENQIGWTTRAEWARISVDQRRYDLIRLLRQTLAITDVLFIDGEGREQLRLSRLEPDVVGGGADLSADPRFTRAVVDRVWYGPVYFQRGSEPYMTLSIAHAGRKPGVTSVNVNLKLIWDAITAIRVGEAGYAYVTDSAGRLVAHPDMSLVLRATDLSHLPQVARAVRNADGDGDGFTPETVVGLDGRAVLSAHASIPRLGWLVFVELPRREVLVPVMATFSQTLILLGVSVLLALLLGGWLAWRMVVPIRQLQAGAQRLGEGDLAQRIPVASTDEIGALAQRFNVMAERVQEAQETLETKVADRTHALARSLEDLREAQDRLIQTEKLASLGQLTAGIAHEIKNPLNFVNNFADLSVELLQELEDALAAVGPSLQPKLREEVAELALMLRDNLARIVQHGRRADNIVKNMLAHSREGGGERSLVDLNAFVEEALNLAYHGARAEKPGFNIELAKAFDPTVGQIELYPHEFTRVLLNLISNGFYAAHRKGLNDAPEGFQPALSVATRALPDRVEIRVRDNGVGIPDAVKARIFEPFFTTKPAGEGTGLGLSLSHDIVVKQHGGTIDVVTKPGDFTEFVVTLPLVVAPPAGRMG</sequence>
<dbReference type="CDD" id="cd12912">
    <property type="entry name" value="PDC2_MCP_like"/>
    <property type="match status" value="1"/>
</dbReference>
<name>A0A4R5Q9D5_9PROT</name>
<dbReference type="InterPro" id="IPR004358">
    <property type="entry name" value="Sig_transdc_His_kin-like_C"/>
</dbReference>
<dbReference type="Gene3D" id="3.30.565.10">
    <property type="entry name" value="Histidine kinase-like ATPase, C-terminal domain"/>
    <property type="match status" value="1"/>
</dbReference>
<keyword evidence="8" id="KW-0418">Kinase</keyword>
<accession>A0A4R5Q9D5</accession>
<dbReference type="InterPro" id="IPR033479">
    <property type="entry name" value="dCache_1"/>
</dbReference>
<comment type="caution">
    <text evidence="14">The sequence shown here is derived from an EMBL/GenBank/DDBJ whole genome shotgun (WGS) entry which is preliminary data.</text>
</comment>
<dbReference type="EC" id="2.7.13.3" evidence="3"/>
<dbReference type="AlphaFoldDB" id="A0A4R5Q9D5"/>
<proteinExistence type="predicted"/>
<organism evidence="14 15">
    <name type="scientific">Dankookia rubra</name>
    <dbReference type="NCBI Taxonomy" id="1442381"/>
    <lineage>
        <taxon>Bacteria</taxon>
        <taxon>Pseudomonadati</taxon>
        <taxon>Pseudomonadota</taxon>
        <taxon>Alphaproteobacteria</taxon>
        <taxon>Acetobacterales</taxon>
        <taxon>Roseomonadaceae</taxon>
        <taxon>Dankookia</taxon>
    </lineage>
</organism>
<dbReference type="CDD" id="cd06225">
    <property type="entry name" value="HAMP"/>
    <property type="match status" value="1"/>
</dbReference>
<feature type="transmembrane region" description="Helical" evidence="11">
    <location>
        <begin position="47"/>
        <end position="69"/>
    </location>
</feature>
<evidence type="ECO:0000256" key="10">
    <source>
        <dbReference type="ARBA" id="ARBA00023136"/>
    </source>
</evidence>
<keyword evidence="10 11" id="KW-0472">Membrane</keyword>
<protein>
    <recommendedName>
        <fullName evidence="3">histidine kinase</fullName>
        <ecNumber evidence="3">2.7.13.3</ecNumber>
    </recommendedName>
</protein>
<dbReference type="PANTHER" id="PTHR43065">
    <property type="entry name" value="SENSOR HISTIDINE KINASE"/>
    <property type="match status" value="1"/>
</dbReference>
<evidence type="ECO:0000256" key="11">
    <source>
        <dbReference type="SAM" id="Phobius"/>
    </source>
</evidence>
<dbReference type="PROSITE" id="PS50109">
    <property type="entry name" value="HIS_KIN"/>
    <property type="match status" value="1"/>
</dbReference>
<evidence type="ECO:0000256" key="6">
    <source>
        <dbReference type="ARBA" id="ARBA00022679"/>
    </source>
</evidence>
<dbReference type="OrthoDB" id="226486at2"/>
<keyword evidence="5" id="KW-0597">Phosphoprotein</keyword>
<keyword evidence="4" id="KW-1003">Cell membrane</keyword>
<dbReference type="SUPFAM" id="SSF55874">
    <property type="entry name" value="ATPase domain of HSP90 chaperone/DNA topoisomerase II/histidine kinase"/>
    <property type="match status" value="1"/>
</dbReference>
<dbReference type="InterPro" id="IPR003594">
    <property type="entry name" value="HATPase_dom"/>
</dbReference>
<dbReference type="PRINTS" id="PR00344">
    <property type="entry name" value="BCTRLSENSOR"/>
</dbReference>
<keyword evidence="7 11" id="KW-0812">Transmembrane</keyword>
<dbReference type="InterPro" id="IPR003661">
    <property type="entry name" value="HisK_dim/P_dom"/>
</dbReference>
<dbReference type="SUPFAM" id="SSF47384">
    <property type="entry name" value="Homodimeric domain of signal transducing histidine kinase"/>
    <property type="match status" value="1"/>
</dbReference>
<dbReference type="PANTHER" id="PTHR43065:SF42">
    <property type="entry name" value="TWO-COMPONENT SENSOR PPRA"/>
    <property type="match status" value="1"/>
</dbReference>
<evidence type="ECO:0000259" key="12">
    <source>
        <dbReference type="PROSITE" id="PS50109"/>
    </source>
</evidence>
<evidence type="ECO:0000256" key="8">
    <source>
        <dbReference type="ARBA" id="ARBA00022777"/>
    </source>
</evidence>
<evidence type="ECO:0000259" key="13">
    <source>
        <dbReference type="PROSITE" id="PS50885"/>
    </source>
</evidence>
<evidence type="ECO:0000256" key="5">
    <source>
        <dbReference type="ARBA" id="ARBA00022553"/>
    </source>
</evidence>
<dbReference type="Gene3D" id="3.30.450.20">
    <property type="entry name" value="PAS domain"/>
    <property type="match status" value="1"/>
</dbReference>
<dbReference type="Pfam" id="PF02518">
    <property type="entry name" value="HATPase_c"/>
    <property type="match status" value="1"/>
</dbReference>
<evidence type="ECO:0000313" key="14">
    <source>
        <dbReference type="EMBL" id="TDH59118.1"/>
    </source>
</evidence>
<evidence type="ECO:0000256" key="7">
    <source>
        <dbReference type="ARBA" id="ARBA00022692"/>
    </source>
</evidence>
<keyword evidence="15" id="KW-1185">Reference proteome</keyword>
<dbReference type="InterPro" id="IPR036890">
    <property type="entry name" value="HATPase_C_sf"/>
</dbReference>
<gene>
    <name evidence="14" type="ORF">E2C06_29080</name>
</gene>
<dbReference type="InterPro" id="IPR005467">
    <property type="entry name" value="His_kinase_dom"/>
</dbReference>
<dbReference type="GO" id="GO:0000155">
    <property type="term" value="F:phosphorelay sensor kinase activity"/>
    <property type="evidence" value="ECO:0007669"/>
    <property type="project" value="InterPro"/>
</dbReference>
<feature type="domain" description="Histidine kinase" evidence="12">
    <location>
        <begin position="436"/>
        <end position="683"/>
    </location>
</feature>
<dbReference type="EMBL" id="SMSJ01000080">
    <property type="protein sequence ID" value="TDH59118.1"/>
    <property type="molecule type" value="Genomic_DNA"/>
</dbReference>
<evidence type="ECO:0000256" key="4">
    <source>
        <dbReference type="ARBA" id="ARBA00022475"/>
    </source>
</evidence>
<dbReference type="InterPro" id="IPR003660">
    <property type="entry name" value="HAMP_dom"/>
</dbReference>
<feature type="transmembrane region" description="Helical" evidence="11">
    <location>
        <begin position="323"/>
        <end position="342"/>
    </location>
</feature>
<feature type="domain" description="HAMP" evidence="13">
    <location>
        <begin position="342"/>
        <end position="394"/>
    </location>
</feature>
<dbReference type="Gene3D" id="6.10.340.10">
    <property type="match status" value="1"/>
</dbReference>
<comment type="catalytic activity">
    <reaction evidence="1">
        <text>ATP + protein L-histidine = ADP + protein N-phospho-L-histidine.</text>
        <dbReference type="EC" id="2.7.13.3"/>
    </reaction>
</comment>
<dbReference type="Gene3D" id="1.10.287.130">
    <property type="match status" value="1"/>
</dbReference>
<evidence type="ECO:0000256" key="3">
    <source>
        <dbReference type="ARBA" id="ARBA00012438"/>
    </source>
</evidence>
<dbReference type="SMART" id="SM00388">
    <property type="entry name" value="HisKA"/>
    <property type="match status" value="1"/>
</dbReference>
<dbReference type="Pfam" id="PF02743">
    <property type="entry name" value="dCache_1"/>
    <property type="match status" value="1"/>
</dbReference>
<dbReference type="InterPro" id="IPR036097">
    <property type="entry name" value="HisK_dim/P_sf"/>
</dbReference>